<dbReference type="HOGENOM" id="CLU_3255968_0_0_10"/>
<dbReference type="EMBL" id="AMEP01000163">
    <property type="protein sequence ID" value="EKX96231.1"/>
    <property type="molecule type" value="Genomic_DNA"/>
</dbReference>
<sequence length="42" mass="4836">MFNASLFCPPDVWVIAFLFIDFIETSCLRFIDAVQALSFSYP</sequence>
<evidence type="ECO:0000313" key="2">
    <source>
        <dbReference type="Proteomes" id="UP000010433"/>
    </source>
</evidence>
<name>L1MZ41_9BACT</name>
<dbReference type="Proteomes" id="UP000010433">
    <property type="component" value="Unassembled WGS sequence"/>
</dbReference>
<protein>
    <submittedName>
        <fullName evidence="1">Uncharacterized protein</fullName>
    </submittedName>
</protein>
<reference evidence="1 2" key="1">
    <citation type="submission" date="2012-05" db="EMBL/GenBank/DDBJ databases">
        <authorList>
            <person name="Weinstock G."/>
            <person name="Sodergren E."/>
            <person name="Lobos E.A."/>
            <person name="Fulton L."/>
            <person name="Fulton R."/>
            <person name="Courtney L."/>
            <person name="Fronick C."/>
            <person name="O'Laughlin M."/>
            <person name="Godfrey J."/>
            <person name="Wilson R.M."/>
            <person name="Miner T."/>
            <person name="Farmer C."/>
            <person name="Delehaunty K."/>
            <person name="Cordes M."/>
            <person name="Minx P."/>
            <person name="Tomlinson C."/>
            <person name="Chen J."/>
            <person name="Wollam A."/>
            <person name="Pepin K.H."/>
            <person name="Bhonagiri V."/>
            <person name="Zhang X."/>
            <person name="Suruliraj S."/>
            <person name="Warren W."/>
            <person name="Mitreva M."/>
            <person name="Mardis E.R."/>
            <person name="Wilson R.K."/>
        </authorList>
    </citation>
    <scope>NUCLEOTIDE SEQUENCE [LARGE SCALE GENOMIC DNA]</scope>
    <source>
        <strain evidence="1 2">F0055</strain>
    </source>
</reference>
<proteinExistence type="predicted"/>
<accession>L1MZ41</accession>
<comment type="caution">
    <text evidence="1">The sequence shown here is derived from an EMBL/GenBank/DDBJ whole genome shotgun (WGS) entry which is preliminary data.</text>
</comment>
<evidence type="ECO:0000313" key="1">
    <source>
        <dbReference type="EMBL" id="EKX96231.1"/>
    </source>
</evidence>
<dbReference type="PATRIC" id="fig|1127699.3.peg.2271"/>
<dbReference type="AlphaFoldDB" id="L1MZ41"/>
<keyword evidence="2" id="KW-1185">Reference proteome</keyword>
<gene>
    <name evidence="1" type="ORF">HMPREF9151_02478</name>
</gene>
<organism evidence="1 2">
    <name type="scientific">Hoylesella saccharolytica F0055</name>
    <dbReference type="NCBI Taxonomy" id="1127699"/>
    <lineage>
        <taxon>Bacteria</taxon>
        <taxon>Pseudomonadati</taxon>
        <taxon>Bacteroidota</taxon>
        <taxon>Bacteroidia</taxon>
        <taxon>Bacteroidales</taxon>
        <taxon>Prevotellaceae</taxon>
        <taxon>Hoylesella</taxon>
    </lineage>
</organism>